<dbReference type="HOGENOM" id="CLU_2244135_0_0_6"/>
<evidence type="ECO:0000313" key="3">
    <source>
        <dbReference type="Proteomes" id="UP000018445"/>
    </source>
</evidence>
<evidence type="ECO:0000313" key="2">
    <source>
        <dbReference type="EMBL" id="ENV37460.1"/>
    </source>
</evidence>
<dbReference type="PATRIC" id="fig|1191460.12.peg.1567"/>
<accession>N9A121</accession>
<evidence type="ECO:0000256" key="1">
    <source>
        <dbReference type="SAM" id="MobiDB-lite"/>
    </source>
</evidence>
<name>N9A121_ACIVR</name>
<dbReference type="eggNOG" id="COG3747">
    <property type="taxonomic scope" value="Bacteria"/>
</dbReference>
<organism evidence="2 3">
    <name type="scientific">Acinetobacter venetianus (strain ATCC 31012 / DSM 23050 / BCRC 14357 / CCUG 45561 / CIP 110063 / KCTC 2702 / LMG 19082 / RAG-1)</name>
    <dbReference type="NCBI Taxonomy" id="1191460"/>
    <lineage>
        <taxon>Bacteria</taxon>
        <taxon>Pseudomonadati</taxon>
        <taxon>Pseudomonadota</taxon>
        <taxon>Gammaproteobacteria</taxon>
        <taxon>Moraxellales</taxon>
        <taxon>Moraxellaceae</taxon>
        <taxon>Acinetobacter</taxon>
    </lineage>
</organism>
<feature type="region of interest" description="Disordered" evidence="1">
    <location>
        <begin position="1"/>
        <end position="31"/>
    </location>
</feature>
<keyword evidence="3" id="KW-1185">Reference proteome</keyword>
<reference evidence="2 3" key="1">
    <citation type="submission" date="2013-02" db="EMBL/GenBank/DDBJ databases">
        <title>The Genome Sequence of Acinetobacter venetianus CIP 110063.</title>
        <authorList>
            <consortium name="The Broad Institute Genome Sequencing Platform"/>
            <consortium name="The Broad Institute Genome Sequencing Center for Infectious Disease"/>
            <person name="Cerqueira G."/>
            <person name="Feldgarden M."/>
            <person name="Courvalin P."/>
            <person name="Perichon B."/>
            <person name="Grillot-Courvalin C."/>
            <person name="Clermont D."/>
            <person name="Rocha E."/>
            <person name="Yoon E.-J."/>
            <person name="Nemec A."/>
            <person name="Walker B."/>
            <person name="Young S.K."/>
            <person name="Zeng Q."/>
            <person name="Gargeya S."/>
            <person name="Fitzgerald M."/>
            <person name="Haas B."/>
            <person name="Abouelleil A."/>
            <person name="Alvarado L."/>
            <person name="Arachchi H.M."/>
            <person name="Berlin A.M."/>
            <person name="Chapman S.B."/>
            <person name="Dewar J."/>
            <person name="Goldberg J."/>
            <person name="Griggs A."/>
            <person name="Gujja S."/>
            <person name="Hansen M."/>
            <person name="Howarth C."/>
            <person name="Imamovic A."/>
            <person name="Larimer J."/>
            <person name="McCowan C."/>
            <person name="Murphy C."/>
            <person name="Neiman D."/>
            <person name="Pearson M."/>
            <person name="Priest M."/>
            <person name="Roberts A."/>
            <person name="Saif S."/>
            <person name="Shea T."/>
            <person name="Sisk P."/>
            <person name="Sykes S."/>
            <person name="Wortman J."/>
            <person name="Nusbaum C."/>
            <person name="Birren B."/>
        </authorList>
    </citation>
    <scope>NUCLEOTIDE SEQUENCE [LARGE SCALE GENOMIC DNA]</scope>
    <source>
        <strain evidence="3">ATCC 31012 / DSM 23050 / BCRC 14357 / CCUG 45561 / CIP 110063 / KCTC 2702 / LMG 19082 / RAG-1</strain>
    </source>
</reference>
<proteinExistence type="predicted"/>
<dbReference type="Proteomes" id="UP000018445">
    <property type="component" value="Unassembled WGS sequence"/>
</dbReference>
<gene>
    <name evidence="2" type="ORF">F959_01583</name>
</gene>
<comment type="caution">
    <text evidence="2">The sequence shown here is derived from an EMBL/GenBank/DDBJ whole genome shotgun (WGS) entry which is preliminary data.</text>
</comment>
<protein>
    <submittedName>
        <fullName evidence="2">Uncharacterized protein</fullName>
    </submittedName>
</protein>
<sequence length="104" mass="11736">MSGVATVPGRGRKPKPQETKKTLGNKGKRPLKTNVPEYISVMDHAAMMWRSIIPELLKNKVFRITDMHNVEAFCIADCKKCRGNHFICKWGSGWKCNPYKCGIG</sequence>
<dbReference type="AlphaFoldDB" id="N9A121"/>
<dbReference type="EMBL" id="APPO01000011">
    <property type="protein sequence ID" value="ENV37460.1"/>
    <property type="molecule type" value="Genomic_DNA"/>
</dbReference>